<dbReference type="Proteomes" id="UP000679749">
    <property type="component" value="Unassembled WGS sequence"/>
</dbReference>
<evidence type="ECO:0000259" key="1">
    <source>
        <dbReference type="Pfam" id="PF02036"/>
    </source>
</evidence>
<dbReference type="InterPro" id="IPR003033">
    <property type="entry name" value="SCP2_sterol-bd_dom"/>
</dbReference>
<dbReference type="Pfam" id="PF02036">
    <property type="entry name" value="SCP2"/>
    <property type="match status" value="1"/>
</dbReference>
<proteinExistence type="predicted"/>
<sequence>MIKMIEEVNSFLKTFKDQGHILPLIQHAELRISLSTTEQQSVQLVIKNGEIFALYESQQDQAICQIHGGLQELKQLLEGKERLRVLQRNGVLNVKGALRTVLLLESLFYLTKAQTNLAEII</sequence>
<dbReference type="InterPro" id="IPR036527">
    <property type="entry name" value="SCP2_sterol-bd_dom_sf"/>
</dbReference>
<reference evidence="2" key="1">
    <citation type="submission" date="2021-05" db="EMBL/GenBank/DDBJ databases">
        <title>Novel Bacillus species.</title>
        <authorList>
            <person name="Liu G."/>
        </authorList>
    </citation>
    <scope>NUCLEOTIDE SEQUENCE</scope>
    <source>
        <strain evidence="2">FJAT-49825</strain>
    </source>
</reference>
<gene>
    <name evidence="2" type="ORF">KHA99_12850</name>
</gene>
<accession>A0A942U8D0</accession>
<name>A0A942U8D0_9BACI</name>
<evidence type="ECO:0000313" key="2">
    <source>
        <dbReference type="EMBL" id="MBS4213334.1"/>
    </source>
</evidence>
<comment type="caution">
    <text evidence="2">The sequence shown here is derived from an EMBL/GenBank/DDBJ whole genome shotgun (WGS) entry which is preliminary data.</text>
</comment>
<dbReference type="SUPFAM" id="SSF55718">
    <property type="entry name" value="SCP-like"/>
    <property type="match status" value="1"/>
</dbReference>
<keyword evidence="3" id="KW-1185">Reference proteome</keyword>
<organism evidence="2 3">
    <name type="scientific">Neobacillus rhizophilus</name>
    <dbReference type="NCBI Taxonomy" id="2833579"/>
    <lineage>
        <taxon>Bacteria</taxon>
        <taxon>Bacillati</taxon>
        <taxon>Bacillota</taxon>
        <taxon>Bacilli</taxon>
        <taxon>Bacillales</taxon>
        <taxon>Bacillaceae</taxon>
        <taxon>Neobacillus</taxon>
    </lineage>
</organism>
<dbReference type="EMBL" id="JAGYPF010000002">
    <property type="protein sequence ID" value="MBS4213334.1"/>
    <property type="molecule type" value="Genomic_DNA"/>
</dbReference>
<dbReference type="AlphaFoldDB" id="A0A942U8D0"/>
<feature type="domain" description="SCP2" evidence="1">
    <location>
        <begin position="30"/>
        <end position="108"/>
    </location>
</feature>
<evidence type="ECO:0000313" key="3">
    <source>
        <dbReference type="Proteomes" id="UP000679749"/>
    </source>
</evidence>
<protein>
    <submittedName>
        <fullName evidence="2">SCP2 sterol-binding domain-containing protein</fullName>
    </submittedName>
</protein>